<reference evidence="1" key="1">
    <citation type="submission" date="2020-02" db="EMBL/GenBank/DDBJ databases">
        <authorList>
            <person name="Meier V. D."/>
        </authorList>
    </citation>
    <scope>NUCLEOTIDE SEQUENCE</scope>
    <source>
        <strain evidence="1">AVDCRST_MAG12</strain>
    </source>
</reference>
<evidence type="ECO:0000313" key="1">
    <source>
        <dbReference type="EMBL" id="CAA9480347.1"/>
    </source>
</evidence>
<name>A0A6J4S0K5_9ACTN</name>
<gene>
    <name evidence="1" type="ORF">AVDCRST_MAG12-1466</name>
</gene>
<dbReference type="EMBL" id="CADCVK010000227">
    <property type="protein sequence ID" value="CAA9480347.1"/>
    <property type="molecule type" value="Genomic_DNA"/>
</dbReference>
<sequence>ATADPAPAHGLRSARHRCPGLC</sequence>
<feature type="non-terminal residue" evidence="1">
    <location>
        <position position="1"/>
    </location>
</feature>
<proteinExistence type="predicted"/>
<organism evidence="1">
    <name type="scientific">uncultured Rubrobacteraceae bacterium</name>
    <dbReference type="NCBI Taxonomy" id="349277"/>
    <lineage>
        <taxon>Bacteria</taxon>
        <taxon>Bacillati</taxon>
        <taxon>Actinomycetota</taxon>
        <taxon>Rubrobacteria</taxon>
        <taxon>Rubrobacterales</taxon>
        <taxon>Rubrobacteraceae</taxon>
        <taxon>environmental samples</taxon>
    </lineage>
</organism>
<accession>A0A6J4S0K5</accession>
<feature type="non-terminal residue" evidence="1">
    <location>
        <position position="22"/>
    </location>
</feature>
<dbReference type="AlphaFoldDB" id="A0A6J4S0K5"/>
<protein>
    <submittedName>
        <fullName evidence="1">Uncharacterized protein</fullName>
    </submittedName>
</protein>